<organism evidence="2 3">
    <name type="scientific">Moorena bouillonii PNG</name>
    <dbReference type="NCBI Taxonomy" id="568701"/>
    <lineage>
        <taxon>Bacteria</taxon>
        <taxon>Bacillati</taxon>
        <taxon>Cyanobacteriota</taxon>
        <taxon>Cyanophyceae</taxon>
        <taxon>Coleofasciculales</taxon>
        <taxon>Coleofasciculaceae</taxon>
        <taxon>Moorena</taxon>
    </lineage>
</organism>
<name>A0A1U7NAC8_9CYAN</name>
<protein>
    <submittedName>
        <fullName evidence="2">Uncharacterized protein</fullName>
    </submittedName>
</protein>
<evidence type="ECO:0000313" key="3">
    <source>
        <dbReference type="Proteomes" id="UP000186657"/>
    </source>
</evidence>
<comment type="caution">
    <text evidence="2">The sequence shown here is derived from an EMBL/GenBank/DDBJ whole genome shotgun (WGS) entry which is preliminary data.</text>
</comment>
<feature type="transmembrane region" description="Helical" evidence="1">
    <location>
        <begin position="310"/>
        <end position="329"/>
    </location>
</feature>
<dbReference type="Proteomes" id="UP000186657">
    <property type="component" value="Unassembled WGS sequence"/>
</dbReference>
<evidence type="ECO:0000313" key="2">
    <source>
        <dbReference type="EMBL" id="OLT62907.1"/>
    </source>
</evidence>
<feature type="transmembrane region" description="Helical" evidence="1">
    <location>
        <begin position="248"/>
        <end position="269"/>
    </location>
</feature>
<proteinExistence type="predicted"/>
<keyword evidence="3" id="KW-1185">Reference proteome</keyword>
<feature type="transmembrane region" description="Helical" evidence="1">
    <location>
        <begin position="151"/>
        <end position="170"/>
    </location>
</feature>
<gene>
    <name evidence="2" type="ORF">BJP37_31600</name>
</gene>
<sequence>MSSSAERSSGNLSPLSSNTIIYGGIAWAIISLLFFLLFGITSPGQESPFWYVISTYFLECIPFLVASILCFRNWRSPQIASGRNVWLGLGLGNLFYLIGGLIFGVWELYFHLNPDVSLADVFYLSSYVCLGVGMFLAVIPRRLNLELWQGLTIIAIAIVGMALAALLLLAPSLESSTPESGDVTIAYSISDSTTPLRVLENNAMVISAEPSDEITKSEANQSTVHNSPRWAIELDKSLSAYSNQLTTLYIGCDVILLIIASSLLLAFWGGRFSQSWQMIAAATFCLYIADMWFKYAETRPNYQSGGLPEVFFVFSGVLFAIGAALEYQISSRSRRGSRRRAEKVA</sequence>
<dbReference type="RefSeq" id="WP_075905404.1">
    <property type="nucleotide sequence ID" value="NZ_MKZS01000001.1"/>
</dbReference>
<feature type="transmembrane region" description="Helical" evidence="1">
    <location>
        <begin position="20"/>
        <end position="42"/>
    </location>
</feature>
<evidence type="ECO:0000256" key="1">
    <source>
        <dbReference type="SAM" id="Phobius"/>
    </source>
</evidence>
<feature type="transmembrane region" description="Helical" evidence="1">
    <location>
        <begin position="48"/>
        <end position="74"/>
    </location>
</feature>
<dbReference type="EMBL" id="MKZS01000001">
    <property type="protein sequence ID" value="OLT62907.1"/>
    <property type="molecule type" value="Genomic_DNA"/>
</dbReference>
<feature type="transmembrane region" description="Helical" evidence="1">
    <location>
        <begin position="86"/>
        <end position="109"/>
    </location>
</feature>
<reference evidence="2 3" key="1">
    <citation type="submission" date="2016-10" db="EMBL/GenBank/DDBJ databases">
        <title>Comparative genomics uncovers the prolific and rare metabolic potential of the cyanobacterial genus Moorea.</title>
        <authorList>
            <person name="Leao T."/>
            <person name="Castelao G."/>
            <person name="Korobeynikov A."/>
            <person name="Monroe E.A."/>
            <person name="Podell S."/>
            <person name="Glukhov E."/>
            <person name="Allen E."/>
            <person name="Gerwick W.H."/>
            <person name="Gerwick L."/>
        </authorList>
    </citation>
    <scope>NUCLEOTIDE SEQUENCE [LARGE SCALE GENOMIC DNA]</scope>
    <source>
        <strain evidence="2 3">PNG5-198</strain>
    </source>
</reference>
<feature type="transmembrane region" description="Helical" evidence="1">
    <location>
        <begin position="276"/>
        <end position="295"/>
    </location>
</feature>
<dbReference type="AlphaFoldDB" id="A0A1U7NAC8"/>
<keyword evidence="1" id="KW-1133">Transmembrane helix</keyword>
<feature type="transmembrane region" description="Helical" evidence="1">
    <location>
        <begin position="121"/>
        <end position="139"/>
    </location>
</feature>
<accession>A0A1U7NAC8</accession>
<keyword evidence="1" id="KW-0812">Transmembrane</keyword>
<keyword evidence="1" id="KW-0472">Membrane</keyword>